<dbReference type="InterPro" id="IPR011990">
    <property type="entry name" value="TPR-like_helical_dom_sf"/>
</dbReference>
<evidence type="ECO:0000256" key="1">
    <source>
        <dbReference type="ARBA" id="ARBA00004167"/>
    </source>
</evidence>
<dbReference type="GO" id="GO:0004016">
    <property type="term" value="F:adenylate cyclase activity"/>
    <property type="evidence" value="ECO:0007669"/>
    <property type="project" value="TreeGrafter"/>
</dbReference>
<dbReference type="NCBIfam" id="TIGR03903">
    <property type="entry name" value="TOMM_kin_cyc"/>
    <property type="match status" value="1"/>
</dbReference>
<keyword evidence="2 4" id="KW-0547">Nucleotide-binding</keyword>
<dbReference type="SMART" id="SM00044">
    <property type="entry name" value="CYCc"/>
    <property type="match status" value="1"/>
</dbReference>
<reference evidence="7 8" key="1">
    <citation type="submission" date="2016-10" db="EMBL/GenBank/DDBJ databases">
        <authorList>
            <person name="de Groot N.N."/>
        </authorList>
    </citation>
    <scope>NUCLEOTIDE SEQUENCE [LARGE SCALE GENOMIC DNA]</scope>
    <source>
        <strain evidence="7 8">DSM 6059</strain>
    </source>
</reference>
<dbReference type="GO" id="GO:0009190">
    <property type="term" value="P:cyclic nucleotide biosynthetic process"/>
    <property type="evidence" value="ECO:0007669"/>
    <property type="project" value="InterPro"/>
</dbReference>
<dbReference type="GO" id="GO:0035556">
    <property type="term" value="P:intracellular signal transduction"/>
    <property type="evidence" value="ECO:0007669"/>
    <property type="project" value="InterPro"/>
</dbReference>
<dbReference type="CDD" id="cd07302">
    <property type="entry name" value="CHD"/>
    <property type="match status" value="1"/>
</dbReference>
<dbReference type="Pfam" id="PF00211">
    <property type="entry name" value="Guanylate_cyc"/>
    <property type="match status" value="1"/>
</dbReference>
<dbReference type="Proteomes" id="UP000198862">
    <property type="component" value="Unassembled WGS sequence"/>
</dbReference>
<dbReference type="EMBL" id="FOLO01000077">
    <property type="protein sequence ID" value="SFD63378.1"/>
    <property type="molecule type" value="Genomic_DNA"/>
</dbReference>
<dbReference type="SUPFAM" id="SSF56112">
    <property type="entry name" value="Protein kinase-like (PK-like)"/>
    <property type="match status" value="1"/>
</dbReference>
<feature type="domain" description="Protein kinase" evidence="5">
    <location>
        <begin position="20"/>
        <end position="289"/>
    </location>
</feature>
<keyword evidence="8" id="KW-1185">Reference proteome</keyword>
<dbReference type="Gene3D" id="1.10.510.10">
    <property type="entry name" value="Transferase(Phosphotransferase) domain 1"/>
    <property type="match status" value="1"/>
</dbReference>
<feature type="binding site" evidence="4">
    <location>
        <position position="49"/>
    </location>
    <ligand>
        <name>ATP</name>
        <dbReference type="ChEBI" id="CHEBI:30616"/>
    </ligand>
</feature>
<accession>A0A1I1U198</accession>
<name>A0A1I1U198_9GAMM</name>
<dbReference type="SMART" id="SM00220">
    <property type="entry name" value="S_TKc"/>
    <property type="match status" value="1"/>
</dbReference>
<dbReference type="InterPro" id="IPR000719">
    <property type="entry name" value="Prot_kinase_dom"/>
</dbReference>
<proteinExistence type="predicted"/>
<evidence type="ECO:0000313" key="8">
    <source>
        <dbReference type="Proteomes" id="UP000198862"/>
    </source>
</evidence>
<dbReference type="Pfam" id="PF13191">
    <property type="entry name" value="AAA_16"/>
    <property type="match status" value="1"/>
</dbReference>
<gene>
    <name evidence="7" type="ORF">SAMN02745724_05039</name>
</gene>
<evidence type="ECO:0000256" key="2">
    <source>
        <dbReference type="ARBA" id="ARBA00022741"/>
    </source>
</evidence>
<comment type="subcellular location">
    <subcellularLocation>
        <location evidence="1">Membrane</location>
        <topology evidence="1">Single-pass membrane protein</topology>
    </subcellularLocation>
</comment>
<dbReference type="PANTHER" id="PTHR16305">
    <property type="entry name" value="TESTICULAR SOLUBLE ADENYLYL CYCLASE"/>
    <property type="match status" value="1"/>
</dbReference>
<evidence type="ECO:0000259" key="6">
    <source>
        <dbReference type="PROSITE" id="PS50125"/>
    </source>
</evidence>
<dbReference type="STRING" id="1123010.SAMN02745724_05039"/>
<dbReference type="GO" id="GO:0005737">
    <property type="term" value="C:cytoplasm"/>
    <property type="evidence" value="ECO:0007669"/>
    <property type="project" value="TreeGrafter"/>
</dbReference>
<dbReference type="Pfam" id="PF00069">
    <property type="entry name" value="Pkinase"/>
    <property type="match status" value="1"/>
</dbReference>
<dbReference type="PROSITE" id="PS00107">
    <property type="entry name" value="PROTEIN_KINASE_ATP"/>
    <property type="match status" value="1"/>
</dbReference>
<dbReference type="Gene3D" id="3.30.70.1230">
    <property type="entry name" value="Nucleotide cyclase"/>
    <property type="match status" value="1"/>
</dbReference>
<dbReference type="PROSITE" id="PS00108">
    <property type="entry name" value="PROTEIN_KINASE_ST"/>
    <property type="match status" value="1"/>
</dbReference>
<dbReference type="InterPro" id="IPR041664">
    <property type="entry name" value="AAA_16"/>
</dbReference>
<keyword evidence="3 4" id="KW-0067">ATP-binding</keyword>
<keyword evidence="7" id="KW-0418">Kinase</keyword>
<dbReference type="InterPro" id="IPR008271">
    <property type="entry name" value="Ser/Thr_kinase_AS"/>
</dbReference>
<evidence type="ECO:0000256" key="3">
    <source>
        <dbReference type="ARBA" id="ARBA00022840"/>
    </source>
</evidence>
<dbReference type="OrthoDB" id="9801841at2"/>
<dbReference type="PROSITE" id="PS50125">
    <property type="entry name" value="GUANYLATE_CYCLASE_2"/>
    <property type="match status" value="1"/>
</dbReference>
<feature type="domain" description="Guanylate cyclase" evidence="6">
    <location>
        <begin position="328"/>
        <end position="466"/>
    </location>
</feature>
<dbReference type="InterPro" id="IPR011009">
    <property type="entry name" value="Kinase-like_dom_sf"/>
</dbReference>
<dbReference type="InterPro" id="IPR001054">
    <property type="entry name" value="A/G_cyclase"/>
</dbReference>
<dbReference type="SUPFAM" id="SSF52540">
    <property type="entry name" value="P-loop containing nucleoside triphosphate hydrolases"/>
    <property type="match status" value="1"/>
</dbReference>
<dbReference type="PANTHER" id="PTHR16305:SF28">
    <property type="entry name" value="GUANYLATE CYCLASE DOMAIN-CONTAINING PROTEIN"/>
    <property type="match status" value="1"/>
</dbReference>
<dbReference type="CDD" id="cd14014">
    <property type="entry name" value="STKc_PknB_like"/>
    <property type="match status" value="1"/>
</dbReference>
<dbReference type="RefSeq" id="WP_091991328.1">
    <property type="nucleotide sequence ID" value="NZ_FOLO01000077.1"/>
</dbReference>
<dbReference type="InterPro" id="IPR029787">
    <property type="entry name" value="Nucleotide_cyclase"/>
</dbReference>
<dbReference type="SUPFAM" id="SSF55073">
    <property type="entry name" value="Nucleotide cyclase"/>
    <property type="match status" value="1"/>
</dbReference>
<dbReference type="GO" id="GO:0016020">
    <property type="term" value="C:membrane"/>
    <property type="evidence" value="ECO:0007669"/>
    <property type="project" value="UniProtKB-SubCell"/>
</dbReference>
<keyword evidence="7" id="KW-0808">Transferase</keyword>
<organism evidence="7 8">
    <name type="scientific">Pseudoalteromonas denitrificans DSM 6059</name>
    <dbReference type="NCBI Taxonomy" id="1123010"/>
    <lineage>
        <taxon>Bacteria</taxon>
        <taxon>Pseudomonadati</taxon>
        <taxon>Pseudomonadota</taxon>
        <taxon>Gammaproteobacteria</taxon>
        <taxon>Alteromonadales</taxon>
        <taxon>Pseudoalteromonadaceae</taxon>
        <taxon>Pseudoalteromonas</taxon>
    </lineage>
</organism>
<sequence length="1386" mass="156685">MSQYSTFNHVISEYFESSLYKLFEQIGEGGFGHVYRAQQINTGQIVAIKFLAVNAEFDTAKKTRYIERFERETLLCSRLQHPNIVRLLDKGRCNDDLLYTVFEYVEGLTLKETLLNSGPLLPVDVAAIMAQVLDALSHAHEQGVIHRDIKPANIMLNKVGAKTHVKVLDFGIGTLVNEARQLDYKSITLTQETLGTPSYSAPEQLRGEPPTLKTDLYVWGLVFIECLTGHPAISGSSLASIFHKQLSQSNVPLPASIVGHPIGALLRRVLQKKSHERSVNATDLYKELVQVNVSNLVGELALSKNEDNHVDNTLINSYSDDTVINDKQAFFTELTERKQLSAFSLCLSVRSVTQEQVDLEVVDALYRDQKNQCIDIAVRYGAFHVGTLGDSLLFYFGYPVVSDNDSRLCARTALDIVSSLTKRNALLKYELGVKLNVRIGIHTGLVTCFADAIPEGDTPNIAMQLSRMAKEEQILCSDISKKMLDSYIEFESEHMCILGLNTIKTPIYNLTAERHVEAFGFLRGTQKNHAFIGREQEFNQLNKMFSVAENSFADDANLIKTKLAHVSGEAGIGKSRLIFEIRNKVQTLNHYVAQCLPEHKNNALYPILNVLKYKYSLESLSSDEACDSLKLAINELASENDALNDLDKTQGFVILCTWLNLPLKTGFEPSHLAPEVQKQLLFKILCVLLIPQNSHINSNELLISEKQSLFIFEDMHWADPTSIEFISHFALAIKSTHHVFISTSRQALPESLPKSDFNEIKLNKLTSKATTQFITALFDDQTVAQNVLDILISRTDGIPLFIEELVTMLKQKSLVHKLNGIIDFVSPDKLDEVPNSLRDSLQQKLDSLVYAKETAQLAATIGREFDYDLLVAASNHSESQVQNDLNELVEAEIIYQQRKVEGDSYIFKHALVRDAAYETLLNRERENNHRLIANNLLHSFTFKQKNKEVIARHLFNANEKDSAIEKLIEYGDEQLGKSANIDVLRICNLTQNWLTENSHSHLFENMTNKINKLKAVSKMGLSGYGSSEVVEEFSPKLDDGIMSFDNSISQFFKFQNLMFNGDFSTAIKLSKHNIQNGINHRCEQTQIIFLPLLGNVHLLQGDFSASKKAWDLCLSLYRNDRDQKLHLDVGTDPKATALYIQSLSLCMQGKMEQAYDMSEKAQKQASSVGSALSLDLAIHFDFLISLLFKNKKRIKHSALKNYSLFKIPSENDWIVSCSKQIFDWSHNENLGIQESINEQIEQGKEAVINIYEFINADILLKSKKLDLCIEAVKETIKRTNRIGAIWLKPFIVGVQVTALYRKNKVINTDYKNIFFTNLNEAIKDGFNLGVLELLYRHFLILYVTNEKQMLIGLCNNYLSNLYKCSDTLMYKKIIKLVNRASNAKIR</sequence>
<dbReference type="InterPro" id="IPR027417">
    <property type="entry name" value="P-loop_NTPase"/>
</dbReference>
<dbReference type="PROSITE" id="PS50011">
    <property type="entry name" value="PROTEIN_KINASE_DOM"/>
    <property type="match status" value="1"/>
</dbReference>
<dbReference type="GO" id="GO:0004672">
    <property type="term" value="F:protein kinase activity"/>
    <property type="evidence" value="ECO:0007669"/>
    <property type="project" value="InterPro"/>
</dbReference>
<protein>
    <submittedName>
        <fullName evidence="7">TOMM system kinase/cyclase fusion protein</fullName>
    </submittedName>
</protein>
<dbReference type="InterPro" id="IPR017441">
    <property type="entry name" value="Protein_kinase_ATP_BS"/>
</dbReference>
<dbReference type="InterPro" id="IPR023889">
    <property type="entry name" value="TOMM_kin_cyc"/>
</dbReference>
<evidence type="ECO:0000256" key="4">
    <source>
        <dbReference type="PROSITE-ProRule" id="PRU10141"/>
    </source>
</evidence>
<dbReference type="SUPFAM" id="SSF48452">
    <property type="entry name" value="TPR-like"/>
    <property type="match status" value="1"/>
</dbReference>
<evidence type="ECO:0000259" key="5">
    <source>
        <dbReference type="PROSITE" id="PS50011"/>
    </source>
</evidence>
<dbReference type="GO" id="GO:0005524">
    <property type="term" value="F:ATP binding"/>
    <property type="evidence" value="ECO:0007669"/>
    <property type="project" value="UniProtKB-UniRule"/>
</dbReference>
<evidence type="ECO:0000313" key="7">
    <source>
        <dbReference type="EMBL" id="SFD63378.1"/>
    </source>
</evidence>